<keyword evidence="2" id="KW-0812">Transmembrane</keyword>
<dbReference type="AlphaFoldDB" id="A0A875S0S8"/>
<dbReference type="Proteomes" id="UP000662931">
    <property type="component" value="Chromosome 1"/>
</dbReference>
<evidence type="ECO:0000313" key="3">
    <source>
        <dbReference type="EMBL" id="QPG73935.1"/>
    </source>
</evidence>
<proteinExistence type="predicted"/>
<dbReference type="GeneID" id="62194651"/>
<reference evidence="3" key="1">
    <citation type="submission" date="2020-10" db="EMBL/GenBank/DDBJ databases">
        <authorList>
            <person name="Roach M.J.R."/>
        </authorList>
    </citation>
    <scope>NUCLEOTIDE SEQUENCE</scope>
    <source>
        <strain evidence="3">CBS 1945</strain>
    </source>
</reference>
<dbReference type="OrthoDB" id="4089405at2759"/>
<sequence length="421" mass="48434">MLKSALRGFLGIRIGIEFAQRASIVSRSAIVISLQQRSRLSSFTKSTVDDARLDGARLDADSTFSTEKLNIQRMKNLVRLAERDFLDVRITKIDNKRAFEILNTCKVFQDSVYQYEKLRPENNPLIKESNDLIKRILKSERVDFNEELLRKLFTLEPKYPTLKAIVEAYYSRGSEIFISSDTAMIPFRRLVWDAEFQDALNYVEITTGSQRYFDHRKSLIRKYVSYFGGTLFGLVGAIHVVVKLFFPELVYAGTGGTIYGIYGVYAMIVSYFVNCGFLAVISFSSKGMENGSLLFKHGTMPWDWYQKVDQMKMCAKVLEADAAIHGVEGFATREVVSRINSMGFDVNEPEQEVMMRQYWYSSGEGFVWVEPDLDPAELEWWNHLDQVGVKKFWDADYQKLETNQSTEEESDEGEELILPDK</sequence>
<dbReference type="KEGG" id="bnn:FOA43_001250"/>
<evidence type="ECO:0000313" key="4">
    <source>
        <dbReference type="Proteomes" id="UP000662931"/>
    </source>
</evidence>
<evidence type="ECO:0000256" key="1">
    <source>
        <dbReference type="SAM" id="MobiDB-lite"/>
    </source>
</evidence>
<keyword evidence="2" id="KW-0472">Membrane</keyword>
<feature type="region of interest" description="Disordered" evidence="1">
    <location>
        <begin position="401"/>
        <end position="421"/>
    </location>
</feature>
<dbReference type="EMBL" id="CP064812">
    <property type="protein sequence ID" value="QPG73935.1"/>
    <property type="molecule type" value="Genomic_DNA"/>
</dbReference>
<keyword evidence="4" id="KW-1185">Reference proteome</keyword>
<organism evidence="3 4">
    <name type="scientific">Eeniella nana</name>
    <name type="common">Yeast</name>
    <name type="synonym">Brettanomyces nanus</name>
    <dbReference type="NCBI Taxonomy" id="13502"/>
    <lineage>
        <taxon>Eukaryota</taxon>
        <taxon>Fungi</taxon>
        <taxon>Dikarya</taxon>
        <taxon>Ascomycota</taxon>
        <taxon>Saccharomycotina</taxon>
        <taxon>Pichiomycetes</taxon>
        <taxon>Pichiales</taxon>
        <taxon>Pichiaceae</taxon>
        <taxon>Brettanomyces</taxon>
    </lineage>
</organism>
<feature type="transmembrane region" description="Helical" evidence="2">
    <location>
        <begin position="223"/>
        <end position="246"/>
    </location>
</feature>
<name>A0A875S0S8_EENNA</name>
<protein>
    <submittedName>
        <fullName evidence="3">Uncharacterized protein</fullName>
    </submittedName>
</protein>
<gene>
    <name evidence="3" type="ORF">FOA43_001250</name>
</gene>
<feature type="compositionally biased region" description="Acidic residues" evidence="1">
    <location>
        <begin position="406"/>
        <end position="421"/>
    </location>
</feature>
<dbReference type="RefSeq" id="XP_038777500.1">
    <property type="nucleotide sequence ID" value="XM_038921572.1"/>
</dbReference>
<accession>A0A875S0S8</accession>
<keyword evidence="2" id="KW-1133">Transmembrane helix</keyword>
<evidence type="ECO:0000256" key="2">
    <source>
        <dbReference type="SAM" id="Phobius"/>
    </source>
</evidence>
<feature type="transmembrane region" description="Helical" evidence="2">
    <location>
        <begin position="258"/>
        <end position="283"/>
    </location>
</feature>